<dbReference type="InterPro" id="IPR050570">
    <property type="entry name" value="Cell_wall_metabolism_enzyme"/>
</dbReference>
<accession>A0A150X024</accession>
<feature type="domain" description="M23ase beta-sheet core" evidence="2">
    <location>
        <begin position="194"/>
        <end position="286"/>
    </location>
</feature>
<feature type="signal peptide" evidence="1">
    <location>
        <begin position="1"/>
        <end position="19"/>
    </location>
</feature>
<dbReference type="InterPro" id="IPR016047">
    <property type="entry name" value="M23ase_b-sheet_dom"/>
</dbReference>
<sequence>MKKLIALLIIFGISTMTFAQGEKEISQKTSSAFKKYFNQNEYKAIFDMFSPEMKTALPLDQTLTFLENVKSQAGTLKNLEFVKYEQGTVALYKAQFDRTILGLNLSTDQNSKINGLHLKPYQDDSQPILERNISSLILPFKGEWTVFWGGDTEELNYHVTTPAQKGAFDFLIMDENGKSFSGDGSKNEDYYAFGKELLAPAAGEVVLAVDGVKDNKPGTMNPFFVTGNTVIIKTANNEYLLLAHFKQHSIKVKQGDQVTQGQVLGLSGNSGNSSEPHLHFHIQNMEEMSQATGAKSYFKSIKVNGKVKTDYSPIKGDRISN</sequence>
<name>A0A150X024_ROSEK</name>
<dbReference type="CDD" id="cd12797">
    <property type="entry name" value="M23_peptidase"/>
    <property type="match status" value="1"/>
</dbReference>
<dbReference type="Gene3D" id="3.10.450.590">
    <property type="match status" value="1"/>
</dbReference>
<keyword evidence="1" id="KW-0732">Signal</keyword>
<dbReference type="Pfam" id="PF01551">
    <property type="entry name" value="Peptidase_M23"/>
    <property type="match status" value="1"/>
</dbReference>
<dbReference type="GO" id="GO:0004222">
    <property type="term" value="F:metalloendopeptidase activity"/>
    <property type="evidence" value="ECO:0007669"/>
    <property type="project" value="TreeGrafter"/>
</dbReference>
<dbReference type="InterPro" id="IPR024981">
    <property type="entry name" value="DUF3887"/>
</dbReference>
<proteinExistence type="predicted"/>
<dbReference type="STRING" id="279360.MB14_08510"/>
<evidence type="ECO:0000313" key="4">
    <source>
        <dbReference type="EMBL" id="KYG72085.1"/>
    </source>
</evidence>
<dbReference type="PANTHER" id="PTHR21666:SF270">
    <property type="entry name" value="MUREIN HYDROLASE ACTIVATOR ENVC"/>
    <property type="match status" value="1"/>
</dbReference>
<dbReference type="OrthoDB" id="9809488at2"/>
<comment type="caution">
    <text evidence="4">The sequence shown here is derived from an EMBL/GenBank/DDBJ whole genome shotgun (WGS) entry which is preliminary data.</text>
</comment>
<organism evidence="4 5">
    <name type="scientific">Roseivirga ehrenbergii (strain DSM 102268 / JCM 13514 / KCTC 12282 / NCIMB 14502 / KMM 6017)</name>
    <dbReference type="NCBI Taxonomy" id="279360"/>
    <lineage>
        <taxon>Bacteria</taxon>
        <taxon>Pseudomonadati</taxon>
        <taxon>Bacteroidota</taxon>
        <taxon>Cytophagia</taxon>
        <taxon>Cytophagales</taxon>
        <taxon>Roseivirgaceae</taxon>
        <taxon>Roseivirga</taxon>
    </lineage>
</organism>
<evidence type="ECO:0000259" key="2">
    <source>
        <dbReference type="Pfam" id="PF01551"/>
    </source>
</evidence>
<evidence type="ECO:0000256" key="1">
    <source>
        <dbReference type="SAM" id="SignalP"/>
    </source>
</evidence>
<gene>
    <name evidence="4" type="ORF">MB14_08510</name>
</gene>
<dbReference type="EMBL" id="LQZQ01000049">
    <property type="protein sequence ID" value="KYG72085.1"/>
    <property type="molecule type" value="Genomic_DNA"/>
</dbReference>
<feature type="domain" description="DUF3887" evidence="3">
    <location>
        <begin position="32"/>
        <end position="116"/>
    </location>
</feature>
<keyword evidence="5" id="KW-1185">Reference proteome</keyword>
<dbReference type="Pfam" id="PF13026">
    <property type="entry name" value="DUF3887"/>
    <property type="match status" value="1"/>
</dbReference>
<dbReference type="Gene3D" id="2.70.70.10">
    <property type="entry name" value="Glucose Permease (Domain IIA)"/>
    <property type="match status" value="1"/>
</dbReference>
<dbReference type="InterPro" id="IPR011055">
    <property type="entry name" value="Dup_hybrid_motif"/>
</dbReference>
<reference evidence="4" key="1">
    <citation type="submission" date="2016-01" db="EMBL/GenBank/DDBJ databases">
        <title>Genome sequencing of Roseivirga ehrenbergii KMM 6017.</title>
        <authorList>
            <person name="Selvaratnam C."/>
            <person name="Thevarajoo S."/>
            <person name="Goh K.M."/>
            <person name="Ee R."/>
            <person name="Chan K.-G."/>
            <person name="Chong C.S."/>
        </authorList>
    </citation>
    <scope>NUCLEOTIDE SEQUENCE [LARGE SCALE GENOMIC DNA]</scope>
    <source>
        <strain evidence="4">KMM 6017</strain>
    </source>
</reference>
<dbReference type="AlphaFoldDB" id="A0A150X024"/>
<dbReference type="PANTHER" id="PTHR21666">
    <property type="entry name" value="PEPTIDASE-RELATED"/>
    <property type="match status" value="1"/>
</dbReference>
<evidence type="ECO:0000313" key="5">
    <source>
        <dbReference type="Proteomes" id="UP000075583"/>
    </source>
</evidence>
<feature type="chain" id="PRO_5007573963" evidence="1">
    <location>
        <begin position="20"/>
        <end position="321"/>
    </location>
</feature>
<dbReference type="RefSeq" id="WP_062593015.1">
    <property type="nucleotide sequence ID" value="NZ_LQZQ01000049.1"/>
</dbReference>
<evidence type="ECO:0000259" key="3">
    <source>
        <dbReference type="Pfam" id="PF13026"/>
    </source>
</evidence>
<dbReference type="SUPFAM" id="SSF51261">
    <property type="entry name" value="Duplicated hybrid motif"/>
    <property type="match status" value="1"/>
</dbReference>
<protein>
    <submittedName>
        <fullName evidence="4">Peptidase M23</fullName>
    </submittedName>
</protein>
<dbReference type="Proteomes" id="UP000075583">
    <property type="component" value="Unassembled WGS sequence"/>
</dbReference>